<dbReference type="Proteomes" id="UP000011058">
    <property type="component" value="Chromosome"/>
</dbReference>
<evidence type="ECO:0000313" key="3">
    <source>
        <dbReference type="Proteomes" id="UP000011058"/>
    </source>
</evidence>
<dbReference type="HOGENOM" id="CLU_219149_0_0_10"/>
<accession>I0KED6</accession>
<keyword evidence="1" id="KW-0812">Transmembrane</keyword>
<dbReference type="KEGG" id="fae:FAES_4490"/>
<feature type="transmembrane region" description="Helical" evidence="1">
    <location>
        <begin position="16"/>
        <end position="35"/>
    </location>
</feature>
<sequence length="39" mass="4448">MPQPADSPLFGSWNRAYAVVLGALLLEMVLFYGLMRWFS</sequence>
<dbReference type="EMBL" id="HE796683">
    <property type="protein sequence ID" value="CCH02489.1"/>
    <property type="molecule type" value="Genomic_DNA"/>
</dbReference>
<keyword evidence="1" id="KW-0472">Membrane</keyword>
<name>I0KED6_9BACT</name>
<proteinExistence type="predicted"/>
<keyword evidence="3" id="KW-1185">Reference proteome</keyword>
<dbReference type="AlphaFoldDB" id="I0KED6"/>
<evidence type="ECO:0000256" key="1">
    <source>
        <dbReference type="SAM" id="Phobius"/>
    </source>
</evidence>
<reference evidence="2 3" key="1">
    <citation type="journal article" date="2012" name="J. Bacteriol.">
        <title>Genome Sequence of Fibrella aestuarina BUZ 2T, a Filamentous Marine Bacterium.</title>
        <authorList>
            <person name="Filippini M."/>
            <person name="Qi W."/>
            <person name="Blom J."/>
            <person name="Goesmann A."/>
            <person name="Smits T.H."/>
            <person name="Bagheri H.C."/>
        </authorList>
    </citation>
    <scope>NUCLEOTIDE SEQUENCE [LARGE SCALE GENOMIC DNA]</scope>
    <source>
        <strain evidence="3">BUZ 2T</strain>
    </source>
</reference>
<organism evidence="2 3">
    <name type="scientific">Fibrella aestuarina BUZ 2</name>
    <dbReference type="NCBI Taxonomy" id="1166018"/>
    <lineage>
        <taxon>Bacteria</taxon>
        <taxon>Pseudomonadati</taxon>
        <taxon>Bacteroidota</taxon>
        <taxon>Cytophagia</taxon>
        <taxon>Cytophagales</taxon>
        <taxon>Spirosomataceae</taxon>
        <taxon>Fibrella</taxon>
    </lineage>
</organism>
<evidence type="ECO:0000313" key="2">
    <source>
        <dbReference type="EMBL" id="CCH02489.1"/>
    </source>
</evidence>
<protein>
    <submittedName>
        <fullName evidence="2">Uncharacterized protein</fullName>
    </submittedName>
</protein>
<dbReference type="STRING" id="1166018.FAES_4490"/>
<keyword evidence="1" id="KW-1133">Transmembrane helix</keyword>
<gene>
    <name evidence="2" type="ORF">FAES_4490</name>
</gene>